<dbReference type="Proteomes" id="UP001066276">
    <property type="component" value="Chromosome 3_1"/>
</dbReference>
<feature type="region of interest" description="Disordered" evidence="2">
    <location>
        <begin position="1"/>
        <end position="42"/>
    </location>
</feature>
<evidence type="ECO:0000313" key="4">
    <source>
        <dbReference type="Proteomes" id="UP001066276"/>
    </source>
</evidence>
<evidence type="ECO:0000313" key="3">
    <source>
        <dbReference type="EMBL" id="KAJ1186736.1"/>
    </source>
</evidence>
<evidence type="ECO:0000256" key="2">
    <source>
        <dbReference type="SAM" id="MobiDB-lite"/>
    </source>
</evidence>
<feature type="coiled-coil region" evidence="1">
    <location>
        <begin position="59"/>
        <end position="93"/>
    </location>
</feature>
<protein>
    <submittedName>
        <fullName evidence="3">Uncharacterized protein</fullName>
    </submittedName>
</protein>
<proteinExistence type="predicted"/>
<organism evidence="3 4">
    <name type="scientific">Pleurodeles waltl</name>
    <name type="common">Iberian ribbed newt</name>
    <dbReference type="NCBI Taxonomy" id="8319"/>
    <lineage>
        <taxon>Eukaryota</taxon>
        <taxon>Metazoa</taxon>
        <taxon>Chordata</taxon>
        <taxon>Craniata</taxon>
        <taxon>Vertebrata</taxon>
        <taxon>Euteleostomi</taxon>
        <taxon>Amphibia</taxon>
        <taxon>Batrachia</taxon>
        <taxon>Caudata</taxon>
        <taxon>Salamandroidea</taxon>
        <taxon>Salamandridae</taxon>
        <taxon>Pleurodelinae</taxon>
        <taxon>Pleurodeles</taxon>
    </lineage>
</organism>
<evidence type="ECO:0000256" key="1">
    <source>
        <dbReference type="SAM" id="Coils"/>
    </source>
</evidence>
<keyword evidence="4" id="KW-1185">Reference proteome</keyword>
<gene>
    <name evidence="3" type="ORF">NDU88_003517</name>
</gene>
<feature type="compositionally biased region" description="Basic and acidic residues" evidence="2">
    <location>
        <begin position="21"/>
        <end position="40"/>
    </location>
</feature>
<accession>A0AAV7UDI6</accession>
<name>A0AAV7UDI6_PLEWA</name>
<keyword evidence="1" id="KW-0175">Coiled coil</keyword>
<dbReference type="EMBL" id="JANPWB010000005">
    <property type="protein sequence ID" value="KAJ1186736.1"/>
    <property type="molecule type" value="Genomic_DNA"/>
</dbReference>
<dbReference type="AlphaFoldDB" id="A0AAV7UDI6"/>
<reference evidence="3" key="1">
    <citation type="journal article" date="2022" name="bioRxiv">
        <title>Sequencing and chromosome-scale assembly of the giantPleurodeles waltlgenome.</title>
        <authorList>
            <person name="Brown T."/>
            <person name="Elewa A."/>
            <person name="Iarovenko S."/>
            <person name="Subramanian E."/>
            <person name="Araus A.J."/>
            <person name="Petzold A."/>
            <person name="Susuki M."/>
            <person name="Suzuki K.-i.T."/>
            <person name="Hayashi T."/>
            <person name="Toyoda A."/>
            <person name="Oliveira C."/>
            <person name="Osipova E."/>
            <person name="Leigh N.D."/>
            <person name="Simon A."/>
            <person name="Yun M.H."/>
        </authorList>
    </citation>
    <scope>NUCLEOTIDE SEQUENCE</scope>
    <source>
        <strain evidence="3">20211129_DDA</strain>
        <tissue evidence="3">Liver</tissue>
    </source>
</reference>
<sequence>MTATRCKKDRSLPGMWMKPADATKSEKAPMADTKHPHEAGVTENPVTHSFLDALFVSLCKDLQAVKRDLSSDLQEVQRDLDEVGERVVTFEDKDASRSDEIEWLQQKVIQLQDQQIDLSCMQRTLKTTCSRIIPVHWGVPTNAEGTNLEEYVRTLFCFILGGTSRHRDEARSAPRPRGYLDVRP</sequence>
<comment type="caution">
    <text evidence="3">The sequence shown here is derived from an EMBL/GenBank/DDBJ whole genome shotgun (WGS) entry which is preliminary data.</text>
</comment>